<evidence type="ECO:0000313" key="9">
    <source>
        <dbReference type="EMBL" id="QDU86577.1"/>
    </source>
</evidence>
<comment type="subcellular location">
    <subcellularLocation>
        <location evidence="1">Cell membrane</location>
        <topology evidence="1">Multi-pass membrane protein</topology>
    </subcellularLocation>
</comment>
<evidence type="ECO:0000256" key="5">
    <source>
        <dbReference type="ARBA" id="ARBA00022989"/>
    </source>
</evidence>
<dbReference type="OrthoDB" id="9811198at2"/>
<evidence type="ECO:0000256" key="7">
    <source>
        <dbReference type="SAM" id="Phobius"/>
    </source>
</evidence>
<reference evidence="9 10" key="1">
    <citation type="submission" date="2019-02" db="EMBL/GenBank/DDBJ databases">
        <title>Deep-cultivation of Planctomycetes and their phenomic and genomic characterization uncovers novel biology.</title>
        <authorList>
            <person name="Wiegand S."/>
            <person name="Jogler M."/>
            <person name="Boedeker C."/>
            <person name="Pinto D."/>
            <person name="Vollmers J."/>
            <person name="Rivas-Marin E."/>
            <person name="Kohn T."/>
            <person name="Peeters S.H."/>
            <person name="Heuer A."/>
            <person name="Rast P."/>
            <person name="Oberbeckmann S."/>
            <person name="Bunk B."/>
            <person name="Jeske O."/>
            <person name="Meyerdierks A."/>
            <person name="Storesund J.E."/>
            <person name="Kallscheuer N."/>
            <person name="Luecker S."/>
            <person name="Lage O.M."/>
            <person name="Pohl T."/>
            <person name="Merkel B.J."/>
            <person name="Hornburger P."/>
            <person name="Mueller R.-W."/>
            <person name="Bruemmer F."/>
            <person name="Labrenz M."/>
            <person name="Spormann A.M."/>
            <person name="Op den Camp H."/>
            <person name="Overmann J."/>
            <person name="Amann R."/>
            <person name="Jetten M.S.M."/>
            <person name="Mascher T."/>
            <person name="Medema M.H."/>
            <person name="Devos D.P."/>
            <person name="Kaster A.-K."/>
            <person name="Ovreas L."/>
            <person name="Rohde M."/>
            <person name="Galperin M.Y."/>
            <person name="Jogler C."/>
        </authorList>
    </citation>
    <scope>NUCLEOTIDE SEQUENCE [LARGE SCALE GENOMIC DNA]</scope>
    <source>
        <strain evidence="9 10">Pla163</strain>
    </source>
</reference>
<gene>
    <name evidence="9" type="ORF">Pla163_37280</name>
</gene>
<keyword evidence="5 7" id="KW-1133">Transmembrane helix</keyword>
<feature type="transmembrane region" description="Helical" evidence="7">
    <location>
        <begin position="84"/>
        <end position="101"/>
    </location>
</feature>
<keyword evidence="4 7" id="KW-0812">Transmembrane</keyword>
<dbReference type="Proteomes" id="UP000319342">
    <property type="component" value="Chromosome"/>
</dbReference>
<feature type="transmembrane region" description="Helical" evidence="7">
    <location>
        <begin position="23"/>
        <end position="42"/>
    </location>
</feature>
<organism evidence="9 10">
    <name type="scientific">Rohdeia mirabilis</name>
    <dbReference type="NCBI Taxonomy" id="2528008"/>
    <lineage>
        <taxon>Bacteria</taxon>
        <taxon>Pseudomonadati</taxon>
        <taxon>Planctomycetota</taxon>
        <taxon>Planctomycetia</taxon>
        <taxon>Planctomycetia incertae sedis</taxon>
        <taxon>Rohdeia</taxon>
    </lineage>
</organism>
<evidence type="ECO:0000256" key="1">
    <source>
        <dbReference type="ARBA" id="ARBA00004651"/>
    </source>
</evidence>
<dbReference type="AlphaFoldDB" id="A0A518D534"/>
<keyword evidence="10" id="KW-1185">Reference proteome</keyword>
<dbReference type="PANTHER" id="PTHR33778:SF1">
    <property type="entry name" value="MAGNESIUM TRANSPORTER YHID-RELATED"/>
    <property type="match status" value="1"/>
</dbReference>
<evidence type="ECO:0000256" key="2">
    <source>
        <dbReference type="ARBA" id="ARBA00009298"/>
    </source>
</evidence>
<dbReference type="PANTHER" id="PTHR33778">
    <property type="entry name" value="PROTEIN MGTC"/>
    <property type="match status" value="1"/>
</dbReference>
<dbReference type="PRINTS" id="PR01837">
    <property type="entry name" value="MGTCSAPBPROT"/>
</dbReference>
<dbReference type="EMBL" id="CP036290">
    <property type="protein sequence ID" value="QDU86577.1"/>
    <property type="molecule type" value="Genomic_DNA"/>
</dbReference>
<dbReference type="InterPro" id="IPR049177">
    <property type="entry name" value="MgtC_SapB_SrpB_YhiD_N"/>
</dbReference>
<evidence type="ECO:0000259" key="8">
    <source>
        <dbReference type="Pfam" id="PF02308"/>
    </source>
</evidence>
<dbReference type="GO" id="GO:0005886">
    <property type="term" value="C:plasma membrane"/>
    <property type="evidence" value="ECO:0007669"/>
    <property type="project" value="UniProtKB-SubCell"/>
</dbReference>
<protein>
    <submittedName>
        <fullName evidence="9">Putative Mg(2+) transport ATPase</fullName>
    </submittedName>
</protein>
<evidence type="ECO:0000256" key="4">
    <source>
        <dbReference type="ARBA" id="ARBA00022692"/>
    </source>
</evidence>
<sequence>MATTAQIVPGEFLPNLQFDLETFATNGLLLAVAFLLALPVGWDRERAGRSAGLRTFPLVAVSSCAYVVRSIYAFGADTQAQARVVQGLITGIGFVGGGAIVKSSDRVQGTATAASIWTTGAIGATVAFGRLDIALLLSLTTFATLRWLHGLAGRAEPDERDDDV</sequence>
<evidence type="ECO:0000256" key="3">
    <source>
        <dbReference type="ARBA" id="ARBA00022475"/>
    </source>
</evidence>
<dbReference type="InterPro" id="IPR003416">
    <property type="entry name" value="MgtC/SapB/SrpB/YhiD_fam"/>
</dbReference>
<name>A0A518D534_9BACT</name>
<dbReference type="RefSeq" id="WP_145192076.1">
    <property type="nucleotide sequence ID" value="NZ_CP036290.1"/>
</dbReference>
<keyword evidence="6 7" id="KW-0472">Membrane</keyword>
<feature type="transmembrane region" description="Helical" evidence="7">
    <location>
        <begin position="54"/>
        <end position="72"/>
    </location>
</feature>
<comment type="similarity">
    <text evidence="2">Belongs to the MgtC/SapB family.</text>
</comment>
<accession>A0A518D534</accession>
<keyword evidence="3" id="KW-1003">Cell membrane</keyword>
<proteinExistence type="inferred from homology"/>
<evidence type="ECO:0000313" key="10">
    <source>
        <dbReference type="Proteomes" id="UP000319342"/>
    </source>
</evidence>
<dbReference type="Pfam" id="PF02308">
    <property type="entry name" value="MgtC"/>
    <property type="match status" value="1"/>
</dbReference>
<evidence type="ECO:0000256" key="6">
    <source>
        <dbReference type="ARBA" id="ARBA00023136"/>
    </source>
</evidence>
<feature type="domain" description="MgtC/SapB/SrpB/YhiD N-terminal" evidence="8">
    <location>
        <begin position="30"/>
        <end position="150"/>
    </location>
</feature>